<dbReference type="AlphaFoldDB" id="A0A1Y5F2P5"/>
<sequence>MSEKDQNKLIHDINAAISAVSQAVDLISDNWKENPELVEKMLPLTREKLITLSSDWQEMKEIIKK</sequence>
<gene>
    <name evidence="1" type="ORF">A9Q84_19615</name>
</gene>
<dbReference type="EMBL" id="MAAO01000015">
    <property type="protein sequence ID" value="OUR93674.1"/>
    <property type="molecule type" value="Genomic_DNA"/>
</dbReference>
<name>A0A1Y5F2P5_9BACT</name>
<protein>
    <submittedName>
        <fullName evidence="1">Uncharacterized protein</fullName>
    </submittedName>
</protein>
<evidence type="ECO:0000313" key="2">
    <source>
        <dbReference type="Proteomes" id="UP000196531"/>
    </source>
</evidence>
<dbReference type="Proteomes" id="UP000196531">
    <property type="component" value="Unassembled WGS sequence"/>
</dbReference>
<proteinExistence type="predicted"/>
<reference evidence="2" key="1">
    <citation type="journal article" date="2017" name="Proc. Natl. Acad. Sci. U.S.A.">
        <title>Simulation of Deepwater Horizon oil plume reveals substrate specialization within a complex community of hydrocarbon-degraders.</title>
        <authorList>
            <person name="Hu P."/>
            <person name="Dubinsky E.A."/>
            <person name="Probst A.J."/>
            <person name="Wang J."/>
            <person name="Sieber C.M.K."/>
            <person name="Tom L.M."/>
            <person name="Gardinali P."/>
            <person name="Banfield J.F."/>
            <person name="Atlas R.M."/>
            <person name="Andersen G.L."/>
        </authorList>
    </citation>
    <scope>NUCLEOTIDE SEQUENCE [LARGE SCALE GENOMIC DNA]</scope>
</reference>
<evidence type="ECO:0000313" key="1">
    <source>
        <dbReference type="EMBL" id="OUR93674.1"/>
    </source>
</evidence>
<comment type="caution">
    <text evidence="1">The sequence shown here is derived from an EMBL/GenBank/DDBJ whole genome shotgun (WGS) entry which is preliminary data.</text>
</comment>
<accession>A0A1Y5F2P5</accession>
<organism evidence="1 2">
    <name type="scientific">Halobacteriovorax marinus</name>
    <dbReference type="NCBI Taxonomy" id="97084"/>
    <lineage>
        <taxon>Bacteria</taxon>
        <taxon>Pseudomonadati</taxon>
        <taxon>Bdellovibrionota</taxon>
        <taxon>Bacteriovoracia</taxon>
        <taxon>Bacteriovoracales</taxon>
        <taxon>Halobacteriovoraceae</taxon>
        <taxon>Halobacteriovorax</taxon>
    </lineage>
</organism>